<accession>A0A831X8W8</accession>
<dbReference type="Gene3D" id="3.30.1370.60">
    <property type="entry name" value="Hypothetical oxidoreductase yiak, domain 2"/>
    <property type="match status" value="1"/>
</dbReference>
<evidence type="ECO:0000256" key="2">
    <source>
        <dbReference type="ARBA" id="ARBA00023002"/>
    </source>
</evidence>
<comment type="caution">
    <text evidence="3">The sequence shown here is derived from an EMBL/GenBank/DDBJ whole genome shotgun (WGS) entry which is preliminary data.</text>
</comment>
<proteinExistence type="inferred from homology"/>
<dbReference type="Pfam" id="PF02615">
    <property type="entry name" value="Ldh_2"/>
    <property type="match status" value="1"/>
</dbReference>
<dbReference type="EMBL" id="DSIY01000337">
    <property type="protein sequence ID" value="HEG92622.1"/>
    <property type="molecule type" value="Genomic_DNA"/>
</dbReference>
<protein>
    <submittedName>
        <fullName evidence="3">Ldh family oxidoreductase</fullName>
    </submittedName>
</protein>
<reference evidence="3" key="1">
    <citation type="journal article" date="2020" name="mSystems">
        <title>Genome- and Community-Level Interaction Insights into Carbon Utilization and Element Cycling Functions of Hydrothermarchaeota in Hydrothermal Sediment.</title>
        <authorList>
            <person name="Zhou Z."/>
            <person name="Liu Y."/>
            <person name="Xu W."/>
            <person name="Pan J."/>
            <person name="Luo Z.H."/>
            <person name="Li M."/>
        </authorList>
    </citation>
    <scope>NUCLEOTIDE SEQUENCE [LARGE SCALE GENOMIC DNA]</scope>
    <source>
        <strain evidence="3">SpSt-210</strain>
    </source>
</reference>
<dbReference type="PANTHER" id="PTHR11091">
    <property type="entry name" value="OXIDOREDUCTASE-RELATED"/>
    <property type="match status" value="1"/>
</dbReference>
<evidence type="ECO:0000313" key="3">
    <source>
        <dbReference type="EMBL" id="HEG92622.1"/>
    </source>
</evidence>
<dbReference type="InterPro" id="IPR043144">
    <property type="entry name" value="Mal/L-sulf/L-lact_DH-like_ah"/>
</dbReference>
<dbReference type="PANTHER" id="PTHR11091:SF0">
    <property type="entry name" value="MALATE DEHYDROGENASE"/>
    <property type="match status" value="1"/>
</dbReference>
<dbReference type="Gene3D" id="1.10.1530.10">
    <property type="match status" value="1"/>
</dbReference>
<dbReference type="GO" id="GO:0016491">
    <property type="term" value="F:oxidoreductase activity"/>
    <property type="evidence" value="ECO:0007669"/>
    <property type="project" value="UniProtKB-KW"/>
</dbReference>
<comment type="similarity">
    <text evidence="1">Belongs to the LDH2/MDH2 oxidoreductase family.</text>
</comment>
<dbReference type="SUPFAM" id="SSF89733">
    <property type="entry name" value="L-sulfolactate dehydrogenase-like"/>
    <property type="match status" value="1"/>
</dbReference>
<dbReference type="AlphaFoldDB" id="A0A831X8W8"/>
<sequence length="350" mass="37306">MPVVRHERLVAFAAAVYEAAGAPPEHAAIVARHQVGANLAGHDSHGVRLLPNYVAAIERGHLDPAARPAVIGETGTTLFVSGNWGFGQVISEWTMERCIAMARETRVAAAVVREQGHVGRLADYPLMAARDGLIGIMLCDSGQAPKQVAPFGGREARLGTNPISIAFPSDLEAPLVIDMATSAVALGKLDLARARRHQIPLGWILDRDGRPTTDPDDFYAGGVMLPLGGGEGHKGYGLSVAVEILAALLAGLGFGVDPLGRHNDGAFMLVVDPGAFRPLDDFKAEVASFARYLKATPPAEGFTEVLYPGEPEYRTEQQRRQNGIPIDDAIWSELQATGSRYGVLLPDATR</sequence>
<dbReference type="InterPro" id="IPR036111">
    <property type="entry name" value="Mal/L-sulfo/L-lacto_DH-like_sf"/>
</dbReference>
<dbReference type="InterPro" id="IPR003767">
    <property type="entry name" value="Malate/L-lactate_DH-like"/>
</dbReference>
<dbReference type="InterPro" id="IPR043143">
    <property type="entry name" value="Mal/L-sulf/L-lact_DH-like_NADP"/>
</dbReference>
<name>A0A831X8W8_9BACT</name>
<evidence type="ECO:0000256" key="1">
    <source>
        <dbReference type="ARBA" id="ARBA00006056"/>
    </source>
</evidence>
<keyword evidence="2" id="KW-0560">Oxidoreductase</keyword>
<gene>
    <name evidence="3" type="ORF">ENP34_14480</name>
</gene>
<organism evidence="3">
    <name type="scientific">Thermorudis peleae</name>
    <dbReference type="NCBI Taxonomy" id="1382356"/>
    <lineage>
        <taxon>Bacteria</taxon>
        <taxon>Pseudomonadati</taxon>
        <taxon>Thermomicrobiota</taxon>
        <taxon>Thermomicrobia</taxon>
        <taxon>Thermomicrobia incertae sedis</taxon>
        <taxon>Thermorudis</taxon>
    </lineage>
</organism>